<comment type="caution">
    <text evidence="1">The sequence shown here is derived from an EMBL/GenBank/DDBJ whole genome shotgun (WGS) entry which is preliminary data.</text>
</comment>
<gene>
    <name evidence="1" type="ORF">RND71_035678</name>
</gene>
<proteinExistence type="predicted"/>
<evidence type="ECO:0000313" key="1">
    <source>
        <dbReference type="EMBL" id="KAK4345502.1"/>
    </source>
</evidence>
<accession>A0AAE1UW21</accession>
<dbReference type="EMBL" id="JAVYJV010000019">
    <property type="protein sequence ID" value="KAK4345502.1"/>
    <property type="molecule type" value="Genomic_DNA"/>
</dbReference>
<sequence length="151" mass="17220">MDRVFFRSREVGSNDHSKIQNLNMLLTSNLILQVYNMESPWLENSSLVDLKRLIKELNYGQELTYQLREVIKKHLGNNRGTTNTMLVEDLVGKIMTCFCKTLSILCSGKLDEASQVPVVAVSPCRMYSENHSTGSCKTTSLKDQKKCNKKR</sequence>
<dbReference type="AlphaFoldDB" id="A0AAE1UW21"/>
<dbReference type="Proteomes" id="UP001291623">
    <property type="component" value="Unassembled WGS sequence"/>
</dbReference>
<organism evidence="1 2">
    <name type="scientific">Anisodus tanguticus</name>
    <dbReference type="NCBI Taxonomy" id="243964"/>
    <lineage>
        <taxon>Eukaryota</taxon>
        <taxon>Viridiplantae</taxon>
        <taxon>Streptophyta</taxon>
        <taxon>Embryophyta</taxon>
        <taxon>Tracheophyta</taxon>
        <taxon>Spermatophyta</taxon>
        <taxon>Magnoliopsida</taxon>
        <taxon>eudicotyledons</taxon>
        <taxon>Gunneridae</taxon>
        <taxon>Pentapetalae</taxon>
        <taxon>asterids</taxon>
        <taxon>lamiids</taxon>
        <taxon>Solanales</taxon>
        <taxon>Solanaceae</taxon>
        <taxon>Solanoideae</taxon>
        <taxon>Hyoscyameae</taxon>
        <taxon>Anisodus</taxon>
    </lineage>
</organism>
<reference evidence="1" key="1">
    <citation type="submission" date="2023-12" db="EMBL/GenBank/DDBJ databases">
        <title>Genome assembly of Anisodus tanguticus.</title>
        <authorList>
            <person name="Wang Y.-J."/>
        </authorList>
    </citation>
    <scope>NUCLEOTIDE SEQUENCE</scope>
    <source>
        <strain evidence="1">KB-2021</strain>
        <tissue evidence="1">Leaf</tissue>
    </source>
</reference>
<name>A0AAE1UW21_9SOLA</name>
<evidence type="ECO:0000313" key="2">
    <source>
        <dbReference type="Proteomes" id="UP001291623"/>
    </source>
</evidence>
<protein>
    <submittedName>
        <fullName evidence="1">Uncharacterized protein</fullName>
    </submittedName>
</protein>
<keyword evidence="2" id="KW-1185">Reference proteome</keyword>